<reference evidence="2" key="2">
    <citation type="submission" date="2018-04" db="EMBL/GenBank/DDBJ databases">
        <title>OnivRS2 (Oryza nivara Reference Sequence Version 2).</title>
        <authorList>
            <person name="Zhang J."/>
            <person name="Kudrna D."/>
            <person name="Lee S."/>
            <person name="Talag J."/>
            <person name="Rajasekar S."/>
            <person name="Welchert J."/>
            <person name="Hsing Y.-I."/>
            <person name="Wing R.A."/>
        </authorList>
    </citation>
    <scope>NUCLEOTIDE SEQUENCE [LARGE SCALE GENOMIC DNA]</scope>
    <source>
        <strain evidence="2">SL10</strain>
    </source>
</reference>
<reference evidence="2" key="1">
    <citation type="submission" date="2015-04" db="UniProtKB">
        <authorList>
            <consortium name="EnsemblPlants"/>
        </authorList>
    </citation>
    <scope>IDENTIFICATION</scope>
    <source>
        <strain evidence="2">SL10</strain>
    </source>
</reference>
<feature type="compositionally biased region" description="Basic and acidic residues" evidence="1">
    <location>
        <begin position="56"/>
        <end position="84"/>
    </location>
</feature>
<name>A0A0E0IHP2_ORYNI</name>
<dbReference type="EnsemblPlants" id="ONIVA09G04800.2">
    <property type="protein sequence ID" value="ONIVA09G04800.2"/>
    <property type="gene ID" value="ONIVA09G04800"/>
</dbReference>
<evidence type="ECO:0000256" key="1">
    <source>
        <dbReference type="SAM" id="MobiDB-lite"/>
    </source>
</evidence>
<dbReference type="Proteomes" id="UP000006591">
    <property type="component" value="Chromosome 9"/>
</dbReference>
<accession>A0A0E0IHP2</accession>
<keyword evidence="3" id="KW-1185">Reference proteome</keyword>
<dbReference type="Gramene" id="ONIVA09G04800.2">
    <property type="protein sequence ID" value="ONIVA09G04800.2"/>
    <property type="gene ID" value="ONIVA09G04800"/>
</dbReference>
<evidence type="ECO:0000313" key="3">
    <source>
        <dbReference type="Proteomes" id="UP000006591"/>
    </source>
</evidence>
<organism evidence="2">
    <name type="scientific">Oryza nivara</name>
    <name type="common">Indian wild rice</name>
    <name type="synonym">Oryza sativa f. spontanea</name>
    <dbReference type="NCBI Taxonomy" id="4536"/>
    <lineage>
        <taxon>Eukaryota</taxon>
        <taxon>Viridiplantae</taxon>
        <taxon>Streptophyta</taxon>
        <taxon>Embryophyta</taxon>
        <taxon>Tracheophyta</taxon>
        <taxon>Spermatophyta</taxon>
        <taxon>Magnoliopsida</taxon>
        <taxon>Liliopsida</taxon>
        <taxon>Poales</taxon>
        <taxon>Poaceae</taxon>
        <taxon>BOP clade</taxon>
        <taxon>Oryzoideae</taxon>
        <taxon>Oryzeae</taxon>
        <taxon>Oryzinae</taxon>
        <taxon>Oryza</taxon>
    </lineage>
</organism>
<protein>
    <submittedName>
        <fullName evidence="2">Uncharacterized protein</fullName>
    </submittedName>
</protein>
<dbReference type="AlphaFoldDB" id="A0A0E0IHP2"/>
<sequence>MASPSSPRPPRCEEGGGCRRLRGWRRGNRRGRRTPDADDTAVRTIIAEAKVQAEAGGKHPSQEAKRRPRRLIDPTPTRKSERQKVMANVDAPVANRAEFLKKIHNLEVVAGYLHVFLLAPLLVYDAATGGAGYYA</sequence>
<proteinExistence type="predicted"/>
<feature type="compositionally biased region" description="Basic residues" evidence="1">
    <location>
        <begin position="19"/>
        <end position="32"/>
    </location>
</feature>
<evidence type="ECO:0000313" key="2">
    <source>
        <dbReference type="EnsemblPlants" id="ONIVA09G04800.2"/>
    </source>
</evidence>
<feature type="region of interest" description="Disordered" evidence="1">
    <location>
        <begin position="1"/>
        <end position="87"/>
    </location>
</feature>
<dbReference type="HOGENOM" id="CLU_1889118_0_0_1"/>